<dbReference type="InterPro" id="IPR016181">
    <property type="entry name" value="Acyl_CoA_acyltransferase"/>
</dbReference>
<dbReference type="KEGG" id="cdip:ERS451417_00904"/>
<comment type="caution">
    <text evidence="1">The sequence shown here is derived from an EMBL/GenBank/DDBJ whole genome shotgun (WGS) entry which is preliminary data.</text>
</comment>
<dbReference type="Proteomes" id="UP000480222">
    <property type="component" value="Unassembled WGS sequence"/>
</dbReference>
<dbReference type="AlphaFoldDB" id="A0A811G4H8"/>
<organism evidence="1 2">
    <name type="scientific">Corynebacterium diphtheriae</name>
    <dbReference type="NCBI Taxonomy" id="1717"/>
    <lineage>
        <taxon>Bacteria</taxon>
        <taxon>Bacillati</taxon>
        <taxon>Actinomycetota</taxon>
        <taxon>Actinomycetes</taxon>
        <taxon>Mycobacteriales</taxon>
        <taxon>Corynebacteriaceae</taxon>
        <taxon>Corynebacterium</taxon>
    </lineage>
</organism>
<evidence type="ECO:0000313" key="2">
    <source>
        <dbReference type="Proteomes" id="UP000480222"/>
    </source>
</evidence>
<proteinExistence type="predicted"/>
<dbReference type="SUPFAM" id="SSF55729">
    <property type="entry name" value="Acyl-CoA N-acyltransferases (Nat)"/>
    <property type="match status" value="1"/>
</dbReference>
<evidence type="ECO:0000313" key="1">
    <source>
        <dbReference type="EMBL" id="CAB0599607.1"/>
    </source>
</evidence>
<protein>
    <submittedName>
        <fullName evidence="1">Uncharacterized protein</fullName>
    </submittedName>
</protein>
<sequence>MNVAKRGKGPVGAMKRGHVTQTLLLGTVAAVGLGGAACAEFEPETPKNFDQTKVVSIVIDPDDWTQAVLGEAYKQALTKDAGRLAVVHVRVGEKDSADSASMLSTGRADLYISCTGRELKAHDAKAAAELSKEYTTDEDRFGSNRGQWRDRTYKELMARLGNRVDATDPSNAMACKQDQEFLPQNIVPLYRMPVFNRSELATLNHVTARLAQIDFDELVSYAQSHGSAATAVNDKLFDE</sequence>
<reference evidence="1 2" key="1">
    <citation type="submission" date="2020-02" db="EMBL/GenBank/DDBJ databases">
        <authorList>
            <person name="Brisse S."/>
        </authorList>
    </citation>
    <scope>NUCLEOTIDE SEQUENCE [LARGE SCALE GENOMIC DNA]</scope>
    <source>
        <strain evidence="1">CIP107547</strain>
    </source>
</reference>
<name>A0A811G4H8_CORDP</name>
<accession>A0A811G4H8</accession>
<gene>
    <name evidence="1" type="ORF">CIP107547_01182</name>
</gene>
<dbReference type="EMBL" id="CADDAV010000015">
    <property type="protein sequence ID" value="CAB0599607.1"/>
    <property type="molecule type" value="Genomic_DNA"/>
</dbReference>